<evidence type="ECO:0000256" key="3">
    <source>
        <dbReference type="ARBA" id="ARBA00022454"/>
    </source>
</evidence>
<keyword evidence="9" id="KW-0137">Centromere</keyword>
<name>A0A0H5R870_9EUKA</name>
<evidence type="ECO:0000256" key="4">
    <source>
        <dbReference type="ARBA" id="ARBA00022618"/>
    </source>
</evidence>
<dbReference type="GO" id="GO:0051382">
    <property type="term" value="P:kinetochore assembly"/>
    <property type="evidence" value="ECO:0007669"/>
    <property type="project" value="TreeGrafter"/>
</dbReference>
<dbReference type="GO" id="GO:0005634">
    <property type="term" value="C:nucleus"/>
    <property type="evidence" value="ECO:0007669"/>
    <property type="project" value="InterPro"/>
</dbReference>
<sequence length="255" mass="28726">GLGRDQQTVPFLPIAKGRRVHQVRESMQARLEASNALLRVHPAAIMDDVFNCAHAYLCDGIDAFEMTMNQSLPEPNAPLITDVAEAIHSKIVKALDVNFDKMELYAMGNILSLPEDLINSPFQEKVEEPNGTTALQQLSQEEQELDQEHMSLRKQIRFADVANRMLKSKLSYLDNQYSGLDQMMSDVEAFSEQLPTLQAACLKVDQEVRTHAAQVEKLSSEVGDPKRIFSPRDSFRFPNGHFSLQNVNEFAAYCQ</sequence>
<proteinExistence type="inferred from homology"/>
<keyword evidence="4" id="KW-0132">Cell division</keyword>
<dbReference type="InterPro" id="IPR008685">
    <property type="entry name" value="Centromere_Mis12"/>
</dbReference>
<evidence type="ECO:0000256" key="5">
    <source>
        <dbReference type="ARBA" id="ARBA00022776"/>
    </source>
</evidence>
<evidence type="ECO:0000256" key="8">
    <source>
        <dbReference type="ARBA" id="ARBA00023306"/>
    </source>
</evidence>
<reference evidence="10" key="1">
    <citation type="submission" date="2015-04" db="EMBL/GenBank/DDBJ databases">
        <title>The genome sequence of the plant pathogenic Rhizarian Plasmodiophora brassicae reveals insights in its biotrophic life cycle and the origin of chitin synthesis.</title>
        <authorList>
            <person name="Schwelm A."/>
            <person name="Fogelqvist J."/>
            <person name="Knaust A."/>
            <person name="Julke S."/>
            <person name="Lilja T."/>
            <person name="Dhandapani V."/>
            <person name="Bonilla-Rosso G."/>
            <person name="Karlsson M."/>
            <person name="Shevchenko A."/>
            <person name="Choi S.R."/>
            <person name="Kim H.G."/>
            <person name="Park J.Y."/>
            <person name="Lim Y.P."/>
            <person name="Ludwig-Muller J."/>
            <person name="Dixelius C."/>
        </authorList>
    </citation>
    <scope>NUCLEOTIDE SEQUENCE</scope>
    <source>
        <tissue evidence="10">Potato root galls</tissue>
    </source>
</reference>
<dbReference type="GO" id="GO:0051301">
    <property type="term" value="P:cell division"/>
    <property type="evidence" value="ECO:0007669"/>
    <property type="project" value="UniProtKB-KW"/>
</dbReference>
<evidence type="ECO:0000256" key="1">
    <source>
        <dbReference type="ARBA" id="ARBA00004629"/>
    </source>
</evidence>
<accession>A0A0H5R870</accession>
<dbReference type="Pfam" id="PF05859">
    <property type="entry name" value="Mis12"/>
    <property type="match status" value="1"/>
</dbReference>
<dbReference type="PANTHER" id="PTHR14527">
    <property type="entry name" value="PROTEIN MIS12 HOMOLOG"/>
    <property type="match status" value="1"/>
</dbReference>
<feature type="non-terminal residue" evidence="10">
    <location>
        <position position="1"/>
    </location>
</feature>
<dbReference type="EMBL" id="HACM01009465">
    <property type="protein sequence ID" value="CRZ09907.1"/>
    <property type="molecule type" value="Transcribed_RNA"/>
</dbReference>
<dbReference type="AlphaFoldDB" id="A0A0H5R870"/>
<evidence type="ECO:0000256" key="2">
    <source>
        <dbReference type="ARBA" id="ARBA00008643"/>
    </source>
</evidence>
<protein>
    <submittedName>
        <fullName evidence="10">Uncharacterized protein</fullName>
    </submittedName>
</protein>
<dbReference type="GO" id="GO:0000444">
    <property type="term" value="C:MIS12/MIND type complex"/>
    <property type="evidence" value="ECO:0007669"/>
    <property type="project" value="TreeGrafter"/>
</dbReference>
<evidence type="ECO:0000256" key="7">
    <source>
        <dbReference type="ARBA" id="ARBA00023054"/>
    </source>
</evidence>
<comment type="similarity">
    <text evidence="2">Belongs to the mis12 family.</text>
</comment>
<keyword evidence="8" id="KW-0131">Cell cycle</keyword>
<evidence type="ECO:0000256" key="9">
    <source>
        <dbReference type="ARBA" id="ARBA00023328"/>
    </source>
</evidence>
<evidence type="ECO:0000313" key="10">
    <source>
        <dbReference type="EMBL" id="CRZ09907.1"/>
    </source>
</evidence>
<keyword evidence="6" id="KW-0995">Kinetochore</keyword>
<keyword evidence="3" id="KW-0158">Chromosome</keyword>
<organism evidence="10">
    <name type="scientific">Spongospora subterranea</name>
    <dbReference type="NCBI Taxonomy" id="70186"/>
    <lineage>
        <taxon>Eukaryota</taxon>
        <taxon>Sar</taxon>
        <taxon>Rhizaria</taxon>
        <taxon>Endomyxa</taxon>
        <taxon>Phytomyxea</taxon>
        <taxon>Plasmodiophorida</taxon>
        <taxon>Plasmodiophoridae</taxon>
        <taxon>Spongospora</taxon>
    </lineage>
</organism>
<keyword evidence="5" id="KW-0498">Mitosis</keyword>
<dbReference type="PANTHER" id="PTHR14527:SF2">
    <property type="entry name" value="PROTEIN MIS12 HOMOLOG"/>
    <property type="match status" value="1"/>
</dbReference>
<dbReference type="GO" id="GO:0000070">
    <property type="term" value="P:mitotic sister chromatid segregation"/>
    <property type="evidence" value="ECO:0007669"/>
    <property type="project" value="TreeGrafter"/>
</dbReference>
<keyword evidence="7" id="KW-0175">Coiled coil</keyword>
<evidence type="ECO:0000256" key="6">
    <source>
        <dbReference type="ARBA" id="ARBA00022838"/>
    </source>
</evidence>
<comment type="subcellular location">
    <subcellularLocation>
        <location evidence="1">Chromosome</location>
        <location evidence="1">Centromere</location>
        <location evidence="1">Kinetochore</location>
    </subcellularLocation>
</comment>